<feature type="domain" description="Glycoside hydrolase family 19 catalytic" evidence="1">
    <location>
        <begin position="107"/>
        <end position="189"/>
    </location>
</feature>
<dbReference type="Pfam" id="PF01471">
    <property type="entry name" value="PG_binding_1"/>
    <property type="match status" value="1"/>
</dbReference>
<dbReference type="Gene3D" id="1.10.530.10">
    <property type="match status" value="1"/>
</dbReference>
<dbReference type="PANTHER" id="PTHR34408">
    <property type="entry name" value="FAMILY PROTEIN, PUTATIVE-RELATED"/>
    <property type="match status" value="1"/>
</dbReference>
<dbReference type="InterPro" id="IPR002477">
    <property type="entry name" value="Peptidoglycan-bd-like"/>
</dbReference>
<reference evidence="3" key="1">
    <citation type="submission" date="2020-05" db="EMBL/GenBank/DDBJ databases">
        <authorList>
            <person name="Chiriac C."/>
            <person name="Salcher M."/>
            <person name="Ghai R."/>
            <person name="Kavagutti S V."/>
        </authorList>
    </citation>
    <scope>NUCLEOTIDE SEQUENCE</scope>
</reference>
<dbReference type="InterPro" id="IPR000726">
    <property type="entry name" value="Glyco_hydro_19_cat"/>
</dbReference>
<dbReference type="InterPro" id="IPR036366">
    <property type="entry name" value="PGBDSf"/>
</dbReference>
<dbReference type="Gene3D" id="1.10.101.10">
    <property type="entry name" value="PGBD-like superfamily/PGBD"/>
    <property type="match status" value="1"/>
</dbReference>
<dbReference type="InterPro" id="IPR036365">
    <property type="entry name" value="PGBD-like_sf"/>
</dbReference>
<dbReference type="SUPFAM" id="SSF53955">
    <property type="entry name" value="Lysozyme-like"/>
    <property type="match status" value="1"/>
</dbReference>
<dbReference type="InterPro" id="IPR052354">
    <property type="entry name" value="Cell_Wall_Dynamics_Protein"/>
</dbReference>
<evidence type="ECO:0000259" key="2">
    <source>
        <dbReference type="Pfam" id="PF01471"/>
    </source>
</evidence>
<protein>
    <submittedName>
        <fullName evidence="3">Peptidoglycan binding-like</fullName>
    </submittedName>
</protein>
<proteinExistence type="predicted"/>
<dbReference type="GO" id="GO:0016998">
    <property type="term" value="P:cell wall macromolecule catabolic process"/>
    <property type="evidence" value="ECO:0007669"/>
    <property type="project" value="InterPro"/>
</dbReference>
<gene>
    <name evidence="3" type="ORF">UFOVP972_62</name>
</gene>
<dbReference type="GO" id="GO:0004568">
    <property type="term" value="F:chitinase activity"/>
    <property type="evidence" value="ECO:0007669"/>
    <property type="project" value="InterPro"/>
</dbReference>
<dbReference type="Pfam" id="PF00182">
    <property type="entry name" value="Glyco_hydro_19"/>
    <property type="match status" value="1"/>
</dbReference>
<accession>A0A6J5PTW9</accession>
<dbReference type="InterPro" id="IPR023346">
    <property type="entry name" value="Lysozyme-like_dom_sf"/>
</dbReference>
<name>A0A6J5PTW9_9CAUD</name>
<organism evidence="3">
    <name type="scientific">uncultured Caudovirales phage</name>
    <dbReference type="NCBI Taxonomy" id="2100421"/>
    <lineage>
        <taxon>Viruses</taxon>
        <taxon>Duplodnaviria</taxon>
        <taxon>Heunggongvirae</taxon>
        <taxon>Uroviricota</taxon>
        <taxon>Caudoviricetes</taxon>
        <taxon>Peduoviridae</taxon>
        <taxon>Maltschvirus</taxon>
        <taxon>Maltschvirus maltsch</taxon>
    </lineage>
</organism>
<dbReference type="SUPFAM" id="SSF47090">
    <property type="entry name" value="PGBD-like"/>
    <property type="match status" value="1"/>
</dbReference>
<evidence type="ECO:0000259" key="1">
    <source>
        <dbReference type="Pfam" id="PF00182"/>
    </source>
</evidence>
<dbReference type="EMBL" id="LR796923">
    <property type="protein sequence ID" value="CAB4174632.1"/>
    <property type="molecule type" value="Genomic_DNA"/>
</dbReference>
<evidence type="ECO:0000313" key="3">
    <source>
        <dbReference type="EMBL" id="CAB4174632.1"/>
    </source>
</evidence>
<feature type="domain" description="Peptidoglycan binding-like" evidence="2">
    <location>
        <begin position="9"/>
        <end position="58"/>
    </location>
</feature>
<dbReference type="GO" id="GO:0006032">
    <property type="term" value="P:chitin catabolic process"/>
    <property type="evidence" value="ECO:0007669"/>
    <property type="project" value="InterPro"/>
</dbReference>
<sequence length="242" mass="26038">MLLKKGSSGEDVKRLQAKLGITADGSFGPGTEAKVKEWQNANSLTADGIVGDTTWGKLFGITDQITDAVTQVAGLSLDKLAGKVPSGVLEELSRIATQFGITNNLRLAHFLSQCAHESGAWKYKLEIASGQAYEGRKDLGNTQAGDGVRFKGRGYIQLTGRANYGVFSQFIGEDCVAQPDLVATKYPLASAAFFFNRNKLWTICDQGATDEVVTKVSKRVNGGTNGLADRLAKFKTYYGLLK</sequence>